<dbReference type="Proteomes" id="UP001359559">
    <property type="component" value="Unassembled WGS sequence"/>
</dbReference>
<keyword evidence="2" id="KW-1185">Reference proteome</keyword>
<name>A0AAN9JA80_CLITE</name>
<gene>
    <name evidence="1" type="ORF">RJT34_17946</name>
</gene>
<comment type="caution">
    <text evidence="1">The sequence shown here is derived from an EMBL/GenBank/DDBJ whole genome shotgun (WGS) entry which is preliminary data.</text>
</comment>
<dbReference type="AlphaFoldDB" id="A0AAN9JA80"/>
<proteinExistence type="predicted"/>
<dbReference type="EMBL" id="JAYKXN010000004">
    <property type="protein sequence ID" value="KAK7295043.1"/>
    <property type="molecule type" value="Genomic_DNA"/>
</dbReference>
<accession>A0AAN9JA80</accession>
<organism evidence="1 2">
    <name type="scientific">Clitoria ternatea</name>
    <name type="common">Butterfly pea</name>
    <dbReference type="NCBI Taxonomy" id="43366"/>
    <lineage>
        <taxon>Eukaryota</taxon>
        <taxon>Viridiplantae</taxon>
        <taxon>Streptophyta</taxon>
        <taxon>Embryophyta</taxon>
        <taxon>Tracheophyta</taxon>
        <taxon>Spermatophyta</taxon>
        <taxon>Magnoliopsida</taxon>
        <taxon>eudicotyledons</taxon>
        <taxon>Gunneridae</taxon>
        <taxon>Pentapetalae</taxon>
        <taxon>rosids</taxon>
        <taxon>fabids</taxon>
        <taxon>Fabales</taxon>
        <taxon>Fabaceae</taxon>
        <taxon>Papilionoideae</taxon>
        <taxon>50 kb inversion clade</taxon>
        <taxon>NPAAA clade</taxon>
        <taxon>indigoferoid/millettioid clade</taxon>
        <taxon>Phaseoleae</taxon>
        <taxon>Clitoria</taxon>
    </lineage>
</organism>
<evidence type="ECO:0000313" key="2">
    <source>
        <dbReference type="Proteomes" id="UP001359559"/>
    </source>
</evidence>
<sequence>MTTSGETGPWPFIIHKTFSTEGRFREGLLRRCSHIFSILKFHFPSLLVVVVGTASEFAHRRSRRFVQDQRLFSHSSFHCHKTYSLTQSAVTSEFSLTRGRSRSSNADTTLDSISSC</sequence>
<protein>
    <submittedName>
        <fullName evidence="1">Uncharacterized protein</fullName>
    </submittedName>
</protein>
<evidence type="ECO:0000313" key="1">
    <source>
        <dbReference type="EMBL" id="KAK7295043.1"/>
    </source>
</evidence>
<reference evidence="1 2" key="1">
    <citation type="submission" date="2024-01" db="EMBL/GenBank/DDBJ databases">
        <title>The genomes of 5 underutilized Papilionoideae crops provide insights into root nodulation and disease resistance.</title>
        <authorList>
            <person name="Yuan L."/>
        </authorList>
    </citation>
    <scope>NUCLEOTIDE SEQUENCE [LARGE SCALE GENOMIC DNA]</scope>
    <source>
        <strain evidence="1">LY-2023</strain>
        <tissue evidence="1">Leaf</tissue>
    </source>
</reference>